<dbReference type="AlphaFoldDB" id="A0A5S3WIR7"/>
<organism evidence="1 2">
    <name type="scientific">Pseudoalteromonas rubra</name>
    <dbReference type="NCBI Taxonomy" id="43658"/>
    <lineage>
        <taxon>Bacteria</taxon>
        <taxon>Pseudomonadati</taxon>
        <taxon>Pseudomonadota</taxon>
        <taxon>Gammaproteobacteria</taxon>
        <taxon>Alteromonadales</taxon>
        <taxon>Pseudoalteromonadaceae</taxon>
        <taxon>Pseudoalteromonas</taxon>
    </lineage>
</organism>
<evidence type="ECO:0000313" key="1">
    <source>
        <dbReference type="EMBL" id="TMP27178.1"/>
    </source>
</evidence>
<dbReference type="EMBL" id="PNCI01000036">
    <property type="protein sequence ID" value="TMP27178.1"/>
    <property type="molecule type" value="Genomic_DNA"/>
</dbReference>
<protein>
    <submittedName>
        <fullName evidence="1">Uncharacterized protein</fullName>
    </submittedName>
</protein>
<accession>A0A5S3WIR7</accession>
<reference evidence="2" key="2">
    <citation type="submission" date="2019-06" db="EMBL/GenBank/DDBJ databases">
        <title>Co-occurence of chitin degradation, pigmentation and bioactivity in marine Pseudoalteromonas.</title>
        <authorList>
            <person name="Sonnenschein E.C."/>
            <person name="Bech P.K."/>
        </authorList>
    </citation>
    <scope>NUCLEOTIDE SEQUENCE [LARGE SCALE GENOMIC DNA]</scope>
    <source>
        <strain evidence="2">S2676</strain>
    </source>
</reference>
<dbReference type="RefSeq" id="WP_138552762.1">
    <property type="nucleotide sequence ID" value="NZ_PNCH01000046.1"/>
</dbReference>
<dbReference type="Proteomes" id="UP000310249">
    <property type="component" value="Unassembled WGS sequence"/>
</dbReference>
<evidence type="ECO:0000313" key="2">
    <source>
        <dbReference type="Proteomes" id="UP000310249"/>
    </source>
</evidence>
<proteinExistence type="predicted"/>
<name>A0A5S3WIR7_9GAMM</name>
<reference evidence="1 2" key="1">
    <citation type="submission" date="2018-01" db="EMBL/GenBank/DDBJ databases">
        <authorList>
            <person name="Paulsen S."/>
            <person name="Gram L.K."/>
        </authorList>
    </citation>
    <scope>NUCLEOTIDE SEQUENCE [LARGE SCALE GENOMIC DNA]</scope>
    <source>
        <strain evidence="1 2">S2676</strain>
    </source>
</reference>
<sequence>MTLDLKKLTTDELSYLYNKVIPSLAGRGEIITDYGQFQIEGALGKKLVTVLTAEVRKELEKRIAASE</sequence>
<comment type="caution">
    <text evidence="1">The sequence shown here is derived from an EMBL/GenBank/DDBJ whole genome shotgun (WGS) entry which is preliminary data.</text>
</comment>
<gene>
    <name evidence="1" type="ORF">CWB99_15790</name>
</gene>